<dbReference type="Gene3D" id="2.60.40.1590">
    <property type="entry name" value="Peptidoglycan hydrolase domains"/>
    <property type="match status" value="1"/>
</dbReference>
<dbReference type="PANTHER" id="PTHR21666:SF270">
    <property type="entry name" value="MUREIN HYDROLASE ACTIVATOR ENVC"/>
    <property type="match status" value="1"/>
</dbReference>
<protein>
    <recommendedName>
        <fullName evidence="2">M23ase beta-sheet core domain-containing protein</fullName>
    </recommendedName>
</protein>
<organism evidence="3 4">
    <name type="scientific">Candidatus Staskawiczbacteria bacterium RIFOXYC1_FULL_38_18</name>
    <dbReference type="NCBI Taxonomy" id="1802229"/>
    <lineage>
        <taxon>Bacteria</taxon>
        <taxon>Candidatus Staskawicziibacteriota</taxon>
    </lineage>
</organism>
<dbReference type="EMBL" id="MHPP01000015">
    <property type="protein sequence ID" value="OGZ84496.1"/>
    <property type="molecule type" value="Genomic_DNA"/>
</dbReference>
<dbReference type="Proteomes" id="UP000177751">
    <property type="component" value="Unassembled WGS sequence"/>
</dbReference>
<keyword evidence="1" id="KW-0812">Transmembrane</keyword>
<evidence type="ECO:0000313" key="4">
    <source>
        <dbReference type="Proteomes" id="UP000177751"/>
    </source>
</evidence>
<dbReference type="Gene3D" id="2.70.70.10">
    <property type="entry name" value="Glucose Permease (Domain IIA)"/>
    <property type="match status" value="1"/>
</dbReference>
<feature type="transmembrane region" description="Helical" evidence="1">
    <location>
        <begin position="12"/>
        <end position="33"/>
    </location>
</feature>
<evidence type="ECO:0000259" key="2">
    <source>
        <dbReference type="Pfam" id="PF01551"/>
    </source>
</evidence>
<keyword evidence="1" id="KW-0472">Membrane</keyword>
<dbReference type="PANTHER" id="PTHR21666">
    <property type="entry name" value="PEPTIDASE-RELATED"/>
    <property type="match status" value="1"/>
</dbReference>
<dbReference type="CDD" id="cd12797">
    <property type="entry name" value="M23_peptidase"/>
    <property type="match status" value="1"/>
</dbReference>
<dbReference type="InterPro" id="IPR050570">
    <property type="entry name" value="Cell_wall_metabolism_enzyme"/>
</dbReference>
<name>A0A1G2JBI6_9BACT</name>
<comment type="caution">
    <text evidence="3">The sequence shown here is derived from an EMBL/GenBank/DDBJ whole genome shotgun (WGS) entry which is preliminary data.</text>
</comment>
<dbReference type="GO" id="GO:0004222">
    <property type="term" value="F:metalloendopeptidase activity"/>
    <property type="evidence" value="ECO:0007669"/>
    <property type="project" value="TreeGrafter"/>
</dbReference>
<dbReference type="InterPro" id="IPR011055">
    <property type="entry name" value="Dup_hybrid_motif"/>
</dbReference>
<proteinExistence type="predicted"/>
<dbReference type="AlphaFoldDB" id="A0A1G2JBI6"/>
<gene>
    <name evidence="3" type="ORF">A2401_01675</name>
</gene>
<dbReference type="SUPFAM" id="SSF51261">
    <property type="entry name" value="Duplicated hybrid motif"/>
    <property type="match status" value="1"/>
</dbReference>
<sequence length="322" mass="35531">MPKKNKRIKKHYTILLPSVSAVVFLLLLFFIFWQGGAVPKHDIYVSSENPKQGETILIKINGKYSGLSGYFDNEKLNFFRNGEYSDWSALLGIDATHQPGKYKILVSVLGEKMEKKILVLSGDFSSVKMAITKELKDKGYTGEKIISNIKNNDNPALNEVLAKFTPKANFNSPFSFPLENMRKSGLDFGEFVSTGNNQIQHFGVDLGAVTGTEVHAANDGKIVLAKNLSNYGKTIIIDHGLGIFSMYLHLDAFMASLNQDVKKAQVIGLSGNSGLSTAPHLHFSIRDNGTRIDPLLFIKTSEKTGENFNLASIANSLLKILK</sequence>
<accession>A0A1G2JBI6</accession>
<evidence type="ECO:0000256" key="1">
    <source>
        <dbReference type="SAM" id="Phobius"/>
    </source>
</evidence>
<dbReference type="STRING" id="1802229.A2401_01675"/>
<reference evidence="3 4" key="1">
    <citation type="journal article" date="2016" name="Nat. Commun.">
        <title>Thousands of microbial genomes shed light on interconnected biogeochemical processes in an aquifer system.</title>
        <authorList>
            <person name="Anantharaman K."/>
            <person name="Brown C.T."/>
            <person name="Hug L.A."/>
            <person name="Sharon I."/>
            <person name="Castelle C.J."/>
            <person name="Probst A.J."/>
            <person name="Thomas B.C."/>
            <person name="Singh A."/>
            <person name="Wilkins M.J."/>
            <person name="Karaoz U."/>
            <person name="Brodie E.L."/>
            <person name="Williams K.H."/>
            <person name="Hubbard S.S."/>
            <person name="Banfield J.F."/>
        </authorList>
    </citation>
    <scope>NUCLEOTIDE SEQUENCE [LARGE SCALE GENOMIC DNA]</scope>
</reference>
<evidence type="ECO:0000313" key="3">
    <source>
        <dbReference type="EMBL" id="OGZ84496.1"/>
    </source>
</evidence>
<dbReference type="InterPro" id="IPR016047">
    <property type="entry name" value="M23ase_b-sheet_dom"/>
</dbReference>
<dbReference type="Pfam" id="PF01551">
    <property type="entry name" value="Peptidase_M23"/>
    <property type="match status" value="1"/>
</dbReference>
<keyword evidence="1" id="KW-1133">Transmembrane helix</keyword>
<feature type="domain" description="M23ase beta-sheet core" evidence="2">
    <location>
        <begin position="200"/>
        <end position="294"/>
    </location>
</feature>